<dbReference type="PIRSF" id="PIRSF014753">
    <property type="entry name" value="UCP014753"/>
    <property type="match status" value="1"/>
</dbReference>
<feature type="signal peptide" evidence="1">
    <location>
        <begin position="1"/>
        <end position="24"/>
    </location>
</feature>
<keyword evidence="1" id="KW-0732">Signal</keyword>
<dbReference type="PANTHER" id="PTHR35339">
    <property type="entry name" value="LINALOOL DEHYDRATASE_ISOMERASE DOMAIN-CONTAINING PROTEIN"/>
    <property type="match status" value="1"/>
</dbReference>
<accession>A0ABW5KGB2</accession>
<feature type="domain" description="DUF2264" evidence="2">
    <location>
        <begin position="48"/>
        <end position="401"/>
    </location>
</feature>
<dbReference type="RefSeq" id="WP_380903414.1">
    <property type="nucleotide sequence ID" value="NZ_JBHUEG010000001.1"/>
</dbReference>
<dbReference type="Pfam" id="PF10022">
    <property type="entry name" value="DUF2264"/>
    <property type="match status" value="1"/>
</dbReference>
<evidence type="ECO:0000259" key="2">
    <source>
        <dbReference type="Pfam" id="PF10022"/>
    </source>
</evidence>
<name>A0ABW5KGB2_9SPHI</name>
<organism evidence="3 4">
    <name type="scientific">Sphingobacterium suaedae</name>
    <dbReference type="NCBI Taxonomy" id="1686402"/>
    <lineage>
        <taxon>Bacteria</taxon>
        <taxon>Pseudomonadati</taxon>
        <taxon>Bacteroidota</taxon>
        <taxon>Sphingobacteriia</taxon>
        <taxon>Sphingobacteriales</taxon>
        <taxon>Sphingobacteriaceae</taxon>
        <taxon>Sphingobacterium</taxon>
    </lineage>
</organism>
<comment type="caution">
    <text evidence="3">The sequence shown here is derived from an EMBL/GenBank/DDBJ whole genome shotgun (WGS) entry which is preliminary data.</text>
</comment>
<evidence type="ECO:0000313" key="3">
    <source>
        <dbReference type="EMBL" id="MFD2548039.1"/>
    </source>
</evidence>
<dbReference type="Proteomes" id="UP001597545">
    <property type="component" value="Unassembled WGS sequence"/>
</dbReference>
<dbReference type="EMBL" id="JBHULR010000004">
    <property type="protein sequence ID" value="MFD2548039.1"/>
    <property type="molecule type" value="Genomic_DNA"/>
</dbReference>
<evidence type="ECO:0000313" key="4">
    <source>
        <dbReference type="Proteomes" id="UP001597545"/>
    </source>
</evidence>
<keyword evidence="4" id="KW-1185">Reference proteome</keyword>
<sequence>MNRKHTRWIRVLLASFWVVSLCFGQSEHPELFEVQTPDFARSPKTGLTREHWKDAAHYLLAGAFQYVASKEDPLQFPKQPGRSYPRDGISTPTEKLEGLCRTLFIALPLRKEDPTLRIHNISIGDYYRYQLEKLTDSTSDTYIEPLPRNGGPSQKLVEFGGLAVSLAAAPEILWDPLRPAVKESLAQTLLTYGSGPTIQMNWRFFNVMILSFLKSKGYKVNETYLKELLEKSLQDYTGQGWYNDSPYYDYYSMWAFQMYGTLWTMWYGDQWYPEYALAFRRNLREMADYYPYMFGEQGEMIMWGRSIAYRMGAAVPLPLLGSLHDHSLNYGWMRRIASGTLLQFLRNPDFLDEGIPTLGFYGAFEPAVQEYSCRGSAYWLGKFFLGLLVPADNIFWTAQENDGAWEKEIQPDVPLLKFAEGSSILLTDYKQIGGAEIRAWCNSREVGYYQGTENYNKLAYHSTFPWQADGKHGEISMNYAVETRKGWESLRMYTFKKFTAGVYYRDAVLAADSTVRLGLADVPLPSGTLRVDIGFAPASHVVRLGHYALPAVNGKPIHTREITYEDWTATIIDNGQYQLAMVPVQGWNGVEVVSRAGLHPVAVESSVLNAVGRIQGGAPTCLATLLLWKKSGEIWKTDELFAVQRLAIDQTARKVTVVWKGGREQVIDFR</sequence>
<gene>
    <name evidence="3" type="ORF">ACFSR5_10330</name>
</gene>
<dbReference type="InterPro" id="IPR049349">
    <property type="entry name" value="DUF2264_N"/>
</dbReference>
<reference evidence="4" key="1">
    <citation type="journal article" date="2019" name="Int. J. Syst. Evol. Microbiol.">
        <title>The Global Catalogue of Microorganisms (GCM) 10K type strain sequencing project: providing services to taxonomists for standard genome sequencing and annotation.</title>
        <authorList>
            <consortium name="The Broad Institute Genomics Platform"/>
            <consortium name="The Broad Institute Genome Sequencing Center for Infectious Disease"/>
            <person name="Wu L."/>
            <person name="Ma J."/>
        </authorList>
    </citation>
    <scope>NUCLEOTIDE SEQUENCE [LARGE SCALE GENOMIC DNA]</scope>
    <source>
        <strain evidence="4">KCTC 42662</strain>
    </source>
</reference>
<proteinExistence type="predicted"/>
<dbReference type="InterPro" id="IPR016624">
    <property type="entry name" value="UCP014753"/>
</dbReference>
<feature type="chain" id="PRO_5046126492" evidence="1">
    <location>
        <begin position="25"/>
        <end position="670"/>
    </location>
</feature>
<protein>
    <submittedName>
        <fullName evidence="3">DUF2264 domain-containing protein</fullName>
    </submittedName>
</protein>
<dbReference type="PANTHER" id="PTHR35339:SF4">
    <property type="entry name" value="LINALOOL DEHYDRATASE_ISOMERASE DOMAIN-CONTAINING PROTEIN"/>
    <property type="match status" value="1"/>
</dbReference>
<evidence type="ECO:0000256" key="1">
    <source>
        <dbReference type="SAM" id="SignalP"/>
    </source>
</evidence>